<accession>A0A9W9PFD0</accession>
<dbReference type="AlphaFoldDB" id="A0A9W9PFD0"/>
<dbReference type="Pfam" id="PF06330">
    <property type="entry name" value="TRI5"/>
    <property type="match status" value="1"/>
</dbReference>
<proteinExistence type="inferred from homology"/>
<dbReference type="SUPFAM" id="SSF48576">
    <property type="entry name" value="Terpenoid synthases"/>
    <property type="match status" value="1"/>
</dbReference>
<evidence type="ECO:0000313" key="4">
    <source>
        <dbReference type="Proteomes" id="UP001150941"/>
    </source>
</evidence>
<protein>
    <recommendedName>
        <fullName evidence="5">Trichodiene synthase</fullName>
    </recommendedName>
</protein>
<evidence type="ECO:0000313" key="3">
    <source>
        <dbReference type="EMBL" id="KAJ5245806.1"/>
    </source>
</evidence>
<dbReference type="RefSeq" id="XP_058333227.1">
    <property type="nucleotide sequence ID" value="XM_058470086.1"/>
</dbReference>
<dbReference type="InterPro" id="IPR008949">
    <property type="entry name" value="Isoprenoid_synthase_dom_sf"/>
</dbReference>
<comment type="similarity">
    <text evidence="1">Belongs to the trichodiene synthase family.</text>
</comment>
<dbReference type="EMBL" id="JAPQKS010000002">
    <property type="protein sequence ID" value="KAJ5245806.1"/>
    <property type="molecule type" value="Genomic_DNA"/>
</dbReference>
<keyword evidence="4" id="KW-1185">Reference proteome</keyword>
<evidence type="ECO:0000256" key="1">
    <source>
        <dbReference type="ARBA" id="ARBA00007946"/>
    </source>
</evidence>
<sequence>MEMSQRADEISKEDYRTIVCTFLSTHKFNVVKNDPDVENAVFTQFLRYEEISEEKARYLAIIGASTAQHFYPYHKRETRQAIGIFTAFLGAVDDHGAQFLSGIQQFGQSIVGDTSQTSLLRDYKDLCSQFGNYYTPFCADRILVGTINFVSSTALENESHDFAHLSKAPNFPHYFRSMTGLSEAFAWLLLAEEFCSSARFDLFIQIAPDLMDYTDGLNDLLSFYKEYFLATEETNPICLRAKAEGCDLKKVLHSLCTELERYADRMKEVVSEDPELLRLLDAYLQGSIGLHISQIRYRLHELSLPV</sequence>
<name>A0A9W9PFD0_9EURO</name>
<reference evidence="3" key="2">
    <citation type="journal article" date="2023" name="IMA Fungus">
        <title>Comparative genomic study of the Penicillium genus elucidates a diverse pangenome and 15 lateral gene transfer events.</title>
        <authorList>
            <person name="Petersen C."/>
            <person name="Sorensen T."/>
            <person name="Nielsen M.R."/>
            <person name="Sondergaard T.E."/>
            <person name="Sorensen J.L."/>
            <person name="Fitzpatrick D.A."/>
            <person name="Frisvad J.C."/>
            <person name="Nielsen K.L."/>
        </authorList>
    </citation>
    <scope>NUCLEOTIDE SEQUENCE</scope>
    <source>
        <strain evidence="3">IBT 19713</strain>
    </source>
</reference>
<organism evidence="3 4">
    <name type="scientific">Penicillium chermesinum</name>
    <dbReference type="NCBI Taxonomy" id="63820"/>
    <lineage>
        <taxon>Eukaryota</taxon>
        <taxon>Fungi</taxon>
        <taxon>Dikarya</taxon>
        <taxon>Ascomycota</taxon>
        <taxon>Pezizomycotina</taxon>
        <taxon>Eurotiomycetes</taxon>
        <taxon>Eurotiomycetidae</taxon>
        <taxon>Eurotiales</taxon>
        <taxon>Aspergillaceae</taxon>
        <taxon>Penicillium</taxon>
    </lineage>
</organism>
<dbReference type="GO" id="GO:0016838">
    <property type="term" value="F:carbon-oxygen lyase activity, acting on phosphates"/>
    <property type="evidence" value="ECO:0007669"/>
    <property type="project" value="InterPro"/>
</dbReference>
<comment type="caution">
    <text evidence="3">The sequence shown here is derived from an EMBL/GenBank/DDBJ whole genome shotgun (WGS) entry which is preliminary data.</text>
</comment>
<evidence type="ECO:0000256" key="2">
    <source>
        <dbReference type="ARBA" id="ARBA00023239"/>
    </source>
</evidence>
<dbReference type="Proteomes" id="UP001150941">
    <property type="component" value="Unassembled WGS sequence"/>
</dbReference>
<keyword evidence="2" id="KW-0456">Lyase</keyword>
<dbReference type="GeneID" id="83197389"/>
<dbReference type="InterPro" id="IPR024652">
    <property type="entry name" value="Trichodiene_synth"/>
</dbReference>
<dbReference type="OrthoDB" id="2998174at2759"/>
<reference evidence="3" key="1">
    <citation type="submission" date="2022-11" db="EMBL/GenBank/DDBJ databases">
        <authorList>
            <person name="Petersen C."/>
        </authorList>
    </citation>
    <scope>NUCLEOTIDE SEQUENCE</scope>
    <source>
        <strain evidence="3">IBT 19713</strain>
    </source>
</reference>
<gene>
    <name evidence="3" type="ORF">N7468_000789</name>
</gene>
<dbReference type="Gene3D" id="1.10.600.10">
    <property type="entry name" value="Farnesyl Diphosphate Synthase"/>
    <property type="match status" value="1"/>
</dbReference>
<evidence type="ECO:0008006" key="5">
    <source>
        <dbReference type="Google" id="ProtNLM"/>
    </source>
</evidence>